<dbReference type="GO" id="GO:0030416">
    <property type="term" value="P:methylamine metabolic process"/>
    <property type="evidence" value="ECO:0007669"/>
    <property type="project" value="InterPro"/>
</dbReference>
<feature type="transmembrane region" description="Helical" evidence="5">
    <location>
        <begin position="128"/>
        <end position="149"/>
    </location>
</feature>
<feature type="transmembrane region" description="Helical" evidence="5">
    <location>
        <begin position="63"/>
        <end position="84"/>
    </location>
</feature>
<name>A0A7V8NPI6_9BACT</name>
<dbReference type="Pfam" id="PF07291">
    <property type="entry name" value="MauE"/>
    <property type="match status" value="1"/>
</dbReference>
<feature type="non-terminal residue" evidence="7">
    <location>
        <position position="196"/>
    </location>
</feature>
<evidence type="ECO:0000313" key="7">
    <source>
        <dbReference type="EMBL" id="MBA0085098.1"/>
    </source>
</evidence>
<evidence type="ECO:0000256" key="5">
    <source>
        <dbReference type="SAM" id="Phobius"/>
    </source>
</evidence>
<accession>A0A7V8NPI6</accession>
<protein>
    <submittedName>
        <fullName evidence="7">DoxX family protein</fullName>
    </submittedName>
</protein>
<dbReference type="InterPro" id="IPR009908">
    <property type="entry name" value="Methylamine_util_MauE"/>
</dbReference>
<feature type="transmembrane region" description="Helical" evidence="5">
    <location>
        <begin position="155"/>
        <end position="176"/>
    </location>
</feature>
<evidence type="ECO:0000256" key="2">
    <source>
        <dbReference type="ARBA" id="ARBA00022692"/>
    </source>
</evidence>
<evidence type="ECO:0000259" key="6">
    <source>
        <dbReference type="Pfam" id="PF07291"/>
    </source>
</evidence>
<evidence type="ECO:0000256" key="3">
    <source>
        <dbReference type="ARBA" id="ARBA00022989"/>
    </source>
</evidence>
<dbReference type="AlphaFoldDB" id="A0A7V8NPI6"/>
<feature type="transmembrane region" description="Helical" evidence="5">
    <location>
        <begin position="90"/>
        <end position="108"/>
    </location>
</feature>
<feature type="transmembrane region" description="Helical" evidence="5">
    <location>
        <begin position="23"/>
        <end position="42"/>
    </location>
</feature>
<sequence>MNDSMAQARPGFAPLDLAGWKTALNWVGACALTVLFLASGLWKITDPQGWAVRLTQLKFPEALSLAGALVVGITETLAAVLVLVPRFRRWGAVLAGLLLTAFMIYMGVNYHALKSADCSCFPFLKRVVGPMFFAEDGAMLLAAVVAGAWSKPASGLRSVLVILGAVAVFAGVSYGVNEARQTGAKAPDTITVEGKP</sequence>
<proteinExistence type="predicted"/>
<evidence type="ECO:0000256" key="1">
    <source>
        <dbReference type="ARBA" id="ARBA00004141"/>
    </source>
</evidence>
<feature type="domain" description="Methylamine utilisation protein MauE" evidence="6">
    <location>
        <begin position="23"/>
        <end position="146"/>
    </location>
</feature>
<dbReference type="GO" id="GO:0016020">
    <property type="term" value="C:membrane"/>
    <property type="evidence" value="ECO:0007669"/>
    <property type="project" value="UniProtKB-SubCell"/>
</dbReference>
<reference evidence="7" key="1">
    <citation type="submission" date="2020-06" db="EMBL/GenBank/DDBJ databases">
        <title>Legume-microbial interactions unlock mineral nutrients during tropical forest succession.</title>
        <authorList>
            <person name="Epihov D.Z."/>
        </authorList>
    </citation>
    <scope>NUCLEOTIDE SEQUENCE [LARGE SCALE GENOMIC DNA]</scope>
    <source>
        <strain evidence="7">Pan2503</strain>
    </source>
</reference>
<keyword evidence="8" id="KW-1185">Reference proteome</keyword>
<evidence type="ECO:0000256" key="4">
    <source>
        <dbReference type="ARBA" id="ARBA00023136"/>
    </source>
</evidence>
<organism evidence="7 8">
    <name type="scientific">Candidatus Acidiferrum panamense</name>
    <dbReference type="NCBI Taxonomy" id="2741543"/>
    <lineage>
        <taxon>Bacteria</taxon>
        <taxon>Pseudomonadati</taxon>
        <taxon>Acidobacteriota</taxon>
        <taxon>Terriglobia</taxon>
        <taxon>Candidatus Acidiferrales</taxon>
        <taxon>Candidatus Acidiferrum</taxon>
    </lineage>
</organism>
<evidence type="ECO:0000313" key="8">
    <source>
        <dbReference type="Proteomes" id="UP000567293"/>
    </source>
</evidence>
<gene>
    <name evidence="7" type="ORF">HRJ53_08885</name>
</gene>
<keyword evidence="4 5" id="KW-0472">Membrane</keyword>
<dbReference type="EMBL" id="JACDQQ010000859">
    <property type="protein sequence ID" value="MBA0085098.1"/>
    <property type="molecule type" value="Genomic_DNA"/>
</dbReference>
<dbReference type="Proteomes" id="UP000567293">
    <property type="component" value="Unassembled WGS sequence"/>
</dbReference>
<comment type="subcellular location">
    <subcellularLocation>
        <location evidence="1">Membrane</location>
        <topology evidence="1">Multi-pass membrane protein</topology>
    </subcellularLocation>
</comment>
<comment type="caution">
    <text evidence="7">The sequence shown here is derived from an EMBL/GenBank/DDBJ whole genome shotgun (WGS) entry which is preliminary data.</text>
</comment>
<keyword evidence="3 5" id="KW-1133">Transmembrane helix</keyword>
<keyword evidence="2 5" id="KW-0812">Transmembrane</keyword>